<dbReference type="AlphaFoldDB" id="A0A0V8DSB3"/>
<dbReference type="EMBL" id="LKLS01000166">
    <property type="protein sequence ID" value="KSU16266.1"/>
    <property type="molecule type" value="Genomic_DNA"/>
</dbReference>
<dbReference type="InterPro" id="IPR015046">
    <property type="entry name" value="LciA_Immunity-like"/>
</dbReference>
<evidence type="ECO:0008006" key="3">
    <source>
        <dbReference type="Google" id="ProtNLM"/>
    </source>
</evidence>
<name>A0A0V8DSB3_LACLL</name>
<proteinExistence type="predicted"/>
<evidence type="ECO:0000313" key="2">
    <source>
        <dbReference type="Proteomes" id="UP000053612"/>
    </source>
</evidence>
<gene>
    <name evidence="1" type="ORF">LMG9449_2136</name>
</gene>
<accession>A0A0V8DSB3</accession>
<dbReference type="RefSeq" id="WP_058225237.1">
    <property type="nucleotide sequence ID" value="NZ_LKLS01000166.1"/>
</dbReference>
<dbReference type="Pfam" id="PF08951">
    <property type="entry name" value="EntA_Immun"/>
    <property type="match status" value="1"/>
</dbReference>
<dbReference type="CDD" id="cd21059">
    <property type="entry name" value="LciA-like"/>
    <property type="match status" value="1"/>
</dbReference>
<protein>
    <recommendedName>
        <fullName evidence="3">Bacteriocin immunity protein</fullName>
    </recommendedName>
</protein>
<organism evidence="1 2">
    <name type="scientific">Lactococcus lactis subsp. lactis</name>
    <name type="common">Streptococcus lactis</name>
    <dbReference type="NCBI Taxonomy" id="1360"/>
    <lineage>
        <taxon>Bacteria</taxon>
        <taxon>Bacillati</taxon>
        <taxon>Bacillota</taxon>
        <taxon>Bacilli</taxon>
        <taxon>Lactobacillales</taxon>
        <taxon>Streptococcaceae</taxon>
        <taxon>Lactococcus</taxon>
    </lineage>
</organism>
<dbReference type="GO" id="GO:0030153">
    <property type="term" value="P:bacteriocin immunity"/>
    <property type="evidence" value="ECO:0007669"/>
    <property type="project" value="InterPro"/>
</dbReference>
<evidence type="ECO:0000313" key="1">
    <source>
        <dbReference type="EMBL" id="KSU16266.1"/>
    </source>
</evidence>
<comment type="caution">
    <text evidence="1">The sequence shown here is derived from an EMBL/GenBank/DDBJ whole genome shotgun (WGS) entry which is preliminary data.</text>
</comment>
<dbReference type="Proteomes" id="UP000053612">
    <property type="component" value="Unassembled WGS sequence"/>
</dbReference>
<dbReference type="PATRIC" id="fig|1360.109.peg.2837"/>
<reference evidence="2" key="1">
    <citation type="submission" date="2015-10" db="EMBL/GenBank/DDBJ databases">
        <title>Draft Genome Sequences of 11 Lactococcus lactis subspecies cremoris strains.</title>
        <authorList>
            <person name="Wels M."/>
            <person name="Backus L."/>
            <person name="Boekhorst J."/>
            <person name="Dijkstra A."/>
            <person name="Beerthuizen M."/>
            <person name="Kelly W."/>
            <person name="Siezen R."/>
            <person name="Bachmann H."/>
            <person name="Van Hijum S."/>
        </authorList>
    </citation>
    <scope>NUCLEOTIDE SEQUENCE [LARGE SCALE GENOMIC DNA]</scope>
    <source>
        <strain evidence="2">LMG9449</strain>
    </source>
</reference>
<sequence>MFKSKKNDEKKLEILNSIDRLLHQDVELTIDEKEILSNYKERFQNSKNIEFELIHLRNALLPLVISSKLSEPTLNFYKKIRADRKIRWGEGSSLITGISEFPIKKGK</sequence>